<evidence type="ECO:0000313" key="1">
    <source>
        <dbReference type="EMBL" id="AIF16932.1"/>
    </source>
</evidence>
<dbReference type="EMBL" id="KF901068">
    <property type="protein sequence ID" value="AIF16932.1"/>
    <property type="molecule type" value="Genomic_DNA"/>
</dbReference>
<proteinExistence type="predicted"/>
<reference evidence="1" key="1">
    <citation type="journal article" date="2014" name="Genome Biol. Evol.">
        <title>Pangenome evidence for extensive interdomain horizontal transfer affecting lineage core and shell genes in uncultured planktonic thaumarchaeota and euryarchaeota.</title>
        <authorList>
            <person name="Deschamps P."/>
            <person name="Zivanovic Y."/>
            <person name="Moreira D."/>
            <person name="Rodriguez-Valera F."/>
            <person name="Lopez-Garcia P."/>
        </authorList>
    </citation>
    <scope>NUCLEOTIDE SEQUENCE</scope>
</reference>
<accession>A0A075HRD9</accession>
<dbReference type="AlphaFoldDB" id="A0A075HRD9"/>
<protein>
    <submittedName>
        <fullName evidence="1">Uncharacterized protein</fullName>
    </submittedName>
</protein>
<organism evidence="1">
    <name type="scientific">uncultured marine thaumarchaeote KM3_75_F03</name>
    <dbReference type="NCBI Taxonomy" id="1456279"/>
    <lineage>
        <taxon>Archaea</taxon>
        <taxon>Nitrososphaerota</taxon>
        <taxon>environmental samples</taxon>
    </lineage>
</organism>
<name>A0A075HRD9_9ARCH</name>
<sequence length="135" mass="15491">MYGKVLNMPKPGFKSITISEVVYDKFNQAYLKNKNVLTMKGVNSFAGYITYLLEDVMKKDKTFARYAPKLEKISIDSDRIILKDNIKNRIAEVAIQHGELYCMLCEEKDCVHVGYIFALPDVYEILNSKGIKNPK</sequence>